<proteinExistence type="predicted"/>
<feature type="chain" id="PRO_5022950516" evidence="2">
    <location>
        <begin position="20"/>
        <end position="157"/>
    </location>
</feature>
<name>A0A5C3Q5J0_9AGAR</name>
<dbReference type="EMBL" id="ML178883">
    <property type="protein sequence ID" value="TFK95478.1"/>
    <property type="molecule type" value="Genomic_DNA"/>
</dbReference>
<evidence type="ECO:0000256" key="2">
    <source>
        <dbReference type="SAM" id="SignalP"/>
    </source>
</evidence>
<keyword evidence="1" id="KW-1133">Transmembrane helix</keyword>
<evidence type="ECO:0000256" key="1">
    <source>
        <dbReference type="SAM" id="Phobius"/>
    </source>
</evidence>
<evidence type="ECO:0000313" key="3">
    <source>
        <dbReference type="EMBL" id="TFK95478.1"/>
    </source>
</evidence>
<keyword evidence="1" id="KW-0472">Membrane</keyword>
<gene>
    <name evidence="3" type="ORF">BDV98DRAFT_598521</name>
</gene>
<feature type="transmembrane region" description="Helical" evidence="1">
    <location>
        <begin position="133"/>
        <end position="156"/>
    </location>
</feature>
<protein>
    <submittedName>
        <fullName evidence="3">Uncharacterized protein</fullName>
    </submittedName>
</protein>
<accession>A0A5C3Q5J0</accession>
<dbReference type="Proteomes" id="UP000305067">
    <property type="component" value="Unassembled WGS sequence"/>
</dbReference>
<sequence>MQLARVFACTVSLIAAARAAGVYRFSDVVGDIDAVDGGGDVIDGAESVVNEVTEGFEKATRFGGDVFERVTSFCGEAYTVISEQGGDVLTLARNGAGVATSVDGRVVTVATSVFAEATAMIGDKLDKDNAASALASSMLSGIMATLTFTVIGVYIIL</sequence>
<dbReference type="STRING" id="1884261.A0A5C3Q5J0"/>
<keyword evidence="1" id="KW-0812">Transmembrane</keyword>
<organism evidence="3 4">
    <name type="scientific">Pterulicium gracile</name>
    <dbReference type="NCBI Taxonomy" id="1884261"/>
    <lineage>
        <taxon>Eukaryota</taxon>
        <taxon>Fungi</taxon>
        <taxon>Dikarya</taxon>
        <taxon>Basidiomycota</taxon>
        <taxon>Agaricomycotina</taxon>
        <taxon>Agaricomycetes</taxon>
        <taxon>Agaricomycetidae</taxon>
        <taxon>Agaricales</taxon>
        <taxon>Pleurotineae</taxon>
        <taxon>Pterulaceae</taxon>
        <taxon>Pterulicium</taxon>
    </lineage>
</organism>
<keyword evidence="4" id="KW-1185">Reference proteome</keyword>
<keyword evidence="2" id="KW-0732">Signal</keyword>
<evidence type="ECO:0000313" key="4">
    <source>
        <dbReference type="Proteomes" id="UP000305067"/>
    </source>
</evidence>
<feature type="signal peptide" evidence="2">
    <location>
        <begin position="1"/>
        <end position="19"/>
    </location>
</feature>
<reference evidence="3 4" key="1">
    <citation type="journal article" date="2019" name="Nat. Ecol. Evol.">
        <title>Megaphylogeny resolves global patterns of mushroom evolution.</title>
        <authorList>
            <person name="Varga T."/>
            <person name="Krizsan K."/>
            <person name="Foldi C."/>
            <person name="Dima B."/>
            <person name="Sanchez-Garcia M."/>
            <person name="Sanchez-Ramirez S."/>
            <person name="Szollosi G.J."/>
            <person name="Szarkandi J.G."/>
            <person name="Papp V."/>
            <person name="Albert L."/>
            <person name="Andreopoulos W."/>
            <person name="Angelini C."/>
            <person name="Antonin V."/>
            <person name="Barry K.W."/>
            <person name="Bougher N.L."/>
            <person name="Buchanan P."/>
            <person name="Buyck B."/>
            <person name="Bense V."/>
            <person name="Catcheside P."/>
            <person name="Chovatia M."/>
            <person name="Cooper J."/>
            <person name="Damon W."/>
            <person name="Desjardin D."/>
            <person name="Finy P."/>
            <person name="Geml J."/>
            <person name="Haridas S."/>
            <person name="Hughes K."/>
            <person name="Justo A."/>
            <person name="Karasinski D."/>
            <person name="Kautmanova I."/>
            <person name="Kiss B."/>
            <person name="Kocsube S."/>
            <person name="Kotiranta H."/>
            <person name="LaButti K.M."/>
            <person name="Lechner B.E."/>
            <person name="Liimatainen K."/>
            <person name="Lipzen A."/>
            <person name="Lukacs Z."/>
            <person name="Mihaltcheva S."/>
            <person name="Morgado L.N."/>
            <person name="Niskanen T."/>
            <person name="Noordeloos M.E."/>
            <person name="Ohm R.A."/>
            <person name="Ortiz-Santana B."/>
            <person name="Ovrebo C."/>
            <person name="Racz N."/>
            <person name="Riley R."/>
            <person name="Savchenko A."/>
            <person name="Shiryaev A."/>
            <person name="Soop K."/>
            <person name="Spirin V."/>
            <person name="Szebenyi C."/>
            <person name="Tomsovsky M."/>
            <person name="Tulloss R.E."/>
            <person name="Uehling J."/>
            <person name="Grigoriev I.V."/>
            <person name="Vagvolgyi C."/>
            <person name="Papp T."/>
            <person name="Martin F.M."/>
            <person name="Miettinen O."/>
            <person name="Hibbett D.S."/>
            <person name="Nagy L.G."/>
        </authorList>
    </citation>
    <scope>NUCLEOTIDE SEQUENCE [LARGE SCALE GENOMIC DNA]</scope>
    <source>
        <strain evidence="3 4">CBS 309.79</strain>
    </source>
</reference>
<dbReference type="OrthoDB" id="4095724at2759"/>
<dbReference type="AlphaFoldDB" id="A0A5C3Q5J0"/>